<dbReference type="EMBL" id="BNGU01000059">
    <property type="protein sequence ID" value="GHM60026.1"/>
    <property type="molecule type" value="Genomic_DNA"/>
</dbReference>
<organism evidence="1 2">
    <name type="scientific">Candidatus Mesenet longicola</name>
    <dbReference type="NCBI Taxonomy" id="1892558"/>
    <lineage>
        <taxon>Bacteria</taxon>
        <taxon>Pseudomonadati</taxon>
        <taxon>Pseudomonadota</taxon>
        <taxon>Alphaproteobacteria</taxon>
        <taxon>Rickettsiales</taxon>
        <taxon>Anaplasmataceae</taxon>
        <taxon>Candidatus Mesenet</taxon>
    </lineage>
</organism>
<proteinExistence type="predicted"/>
<keyword evidence="2" id="KW-1185">Reference proteome</keyword>
<dbReference type="Proteomes" id="UP000637906">
    <property type="component" value="Unassembled WGS sequence"/>
</dbReference>
<name>A0A8J3HXE0_9RICK</name>
<sequence>MEELECGIGVVEEEKLKVEQIIMDQQQSENIPDSNMSTVEVQSHSSSMKFNINFFT</sequence>
<protein>
    <submittedName>
        <fullName evidence="1">Uncharacterized protein</fullName>
    </submittedName>
</protein>
<dbReference type="AlphaFoldDB" id="A0A8J3HXE0"/>
<evidence type="ECO:0000313" key="2">
    <source>
        <dbReference type="Proteomes" id="UP000637906"/>
    </source>
</evidence>
<gene>
    <name evidence="1" type="ORF">sL5_10190</name>
</gene>
<reference evidence="1 2" key="1">
    <citation type="journal article" date="2021" name="Microb. Ecol.">
        <title>Candidatus Mesenet longicola: Novel Endosymbionts of Brontispa longissima that Induce Cytoplasmic Incompatibility.</title>
        <authorList>
            <person name="Takano S."/>
            <person name="Gotoh Y."/>
            <person name="Hayashi T."/>
        </authorList>
    </citation>
    <scope>NUCLEOTIDE SEQUENCE [LARGE SCALE GENOMIC DNA]</scope>
    <source>
        <strain evidence="1">L5</strain>
    </source>
</reference>
<comment type="caution">
    <text evidence="1">The sequence shown here is derived from an EMBL/GenBank/DDBJ whole genome shotgun (WGS) entry which is preliminary data.</text>
</comment>
<accession>A0A8J3HXE0</accession>
<evidence type="ECO:0000313" key="1">
    <source>
        <dbReference type="EMBL" id="GHM60026.1"/>
    </source>
</evidence>